<gene>
    <name evidence="3" type="ORF">RFI_01976</name>
</gene>
<evidence type="ECO:0000313" key="3">
    <source>
        <dbReference type="EMBL" id="ETO35098.1"/>
    </source>
</evidence>
<feature type="region of interest" description="Disordered" evidence="2">
    <location>
        <begin position="1"/>
        <end position="23"/>
    </location>
</feature>
<dbReference type="Gene3D" id="1.20.920.10">
    <property type="entry name" value="Bromodomain-like"/>
    <property type="match status" value="1"/>
</dbReference>
<keyword evidence="4" id="KW-1185">Reference proteome</keyword>
<feature type="region of interest" description="Disordered" evidence="2">
    <location>
        <begin position="181"/>
        <end position="210"/>
    </location>
</feature>
<dbReference type="AlphaFoldDB" id="X6PAE1"/>
<feature type="compositionally biased region" description="Low complexity" evidence="2">
    <location>
        <begin position="132"/>
        <end position="151"/>
    </location>
</feature>
<evidence type="ECO:0000313" key="4">
    <source>
        <dbReference type="Proteomes" id="UP000023152"/>
    </source>
</evidence>
<dbReference type="EMBL" id="ASPP01001960">
    <property type="protein sequence ID" value="ETO35098.1"/>
    <property type="molecule type" value="Genomic_DNA"/>
</dbReference>
<feature type="compositionally biased region" description="Acidic residues" evidence="2">
    <location>
        <begin position="1"/>
        <end position="10"/>
    </location>
</feature>
<keyword evidence="1" id="KW-0103">Bromodomain</keyword>
<evidence type="ECO:0000256" key="2">
    <source>
        <dbReference type="SAM" id="MobiDB-lite"/>
    </source>
</evidence>
<reference evidence="3 4" key="1">
    <citation type="journal article" date="2013" name="Curr. Biol.">
        <title>The Genome of the Foraminiferan Reticulomyxa filosa.</title>
        <authorList>
            <person name="Glockner G."/>
            <person name="Hulsmann N."/>
            <person name="Schleicher M."/>
            <person name="Noegel A.A."/>
            <person name="Eichinger L."/>
            <person name="Gallinger C."/>
            <person name="Pawlowski J."/>
            <person name="Sierra R."/>
            <person name="Euteneuer U."/>
            <person name="Pillet L."/>
            <person name="Moustafa A."/>
            <person name="Platzer M."/>
            <person name="Groth M."/>
            <person name="Szafranski K."/>
            <person name="Schliwa M."/>
        </authorList>
    </citation>
    <scope>NUCLEOTIDE SEQUENCE [LARGE SCALE GENOMIC DNA]</scope>
</reference>
<proteinExistence type="predicted"/>
<evidence type="ECO:0000256" key="1">
    <source>
        <dbReference type="ARBA" id="ARBA00023117"/>
    </source>
</evidence>
<dbReference type="SUPFAM" id="SSF47370">
    <property type="entry name" value="Bromodomain"/>
    <property type="match status" value="1"/>
</dbReference>
<organism evidence="3 4">
    <name type="scientific">Reticulomyxa filosa</name>
    <dbReference type="NCBI Taxonomy" id="46433"/>
    <lineage>
        <taxon>Eukaryota</taxon>
        <taxon>Sar</taxon>
        <taxon>Rhizaria</taxon>
        <taxon>Retaria</taxon>
        <taxon>Foraminifera</taxon>
        <taxon>Monothalamids</taxon>
        <taxon>Reticulomyxidae</taxon>
        <taxon>Reticulomyxa</taxon>
    </lineage>
</organism>
<dbReference type="Proteomes" id="UP000023152">
    <property type="component" value="Unassembled WGS sequence"/>
</dbReference>
<feature type="compositionally biased region" description="Low complexity" evidence="2">
    <location>
        <begin position="195"/>
        <end position="206"/>
    </location>
</feature>
<name>X6PAE1_RETFI</name>
<feature type="non-terminal residue" evidence="3">
    <location>
        <position position="469"/>
    </location>
</feature>
<accession>X6PAE1</accession>
<feature type="region of interest" description="Disordered" evidence="2">
    <location>
        <begin position="127"/>
        <end position="155"/>
    </location>
</feature>
<dbReference type="InterPro" id="IPR036427">
    <property type="entry name" value="Bromodomain-like_sf"/>
</dbReference>
<protein>
    <submittedName>
        <fullName evidence="3">Uncharacterized protein</fullName>
    </submittedName>
</protein>
<sequence length="469" mass="53358">MNGSEDDSDLELPTSAKREEARKNKAIELNAKLDNRLRRLWDFTNREKHALQRCFQQFGQLPAAELLQKTGDAVSTKIPEQLDAYFYSLMSQVEYLVRVERLKDLIRDNKIALPEVLWKKFDNFEEPKKLKPSSSSSSSSKKSGNEESPSPNFTPLHESVVKLALQMLGEILSDEKNQKYFKQRHRHGNTSDTTAAAAASSSSSSSHVMKVESDSTSKLISKSDIEQTALDLTDLMDKLRNNEYGDVNTFLEDIELVLAEKQTHHPNDDNVQAAIENVRSVTEMYAPKLVFAQQQTNTRNTMDHTPDPPSSQINPNLEMTVLTRGKSESPSATSARNRKYKFIKSDLEFLNDNDYAIGFGLKRPTPLFAHHLTAQLATKIWRRVQMWSVLRPLDRMTTEERDQELGDIYNKIKAAENESNCPSKLPNWWYPPKHDKLIVDMTLKYGLGDVSSIMNDSDFQAIVDPDKDS</sequence>
<comment type="caution">
    <text evidence="3">The sequence shown here is derived from an EMBL/GenBank/DDBJ whole genome shotgun (WGS) entry which is preliminary data.</text>
</comment>